<evidence type="ECO:0000313" key="1">
    <source>
        <dbReference type="EMBL" id="VEN41405.1"/>
    </source>
</evidence>
<dbReference type="Proteomes" id="UP000410492">
    <property type="component" value="Unassembled WGS sequence"/>
</dbReference>
<organism evidence="1 2">
    <name type="scientific">Callosobruchus maculatus</name>
    <name type="common">Southern cowpea weevil</name>
    <name type="synonym">Pulse bruchid</name>
    <dbReference type="NCBI Taxonomy" id="64391"/>
    <lineage>
        <taxon>Eukaryota</taxon>
        <taxon>Metazoa</taxon>
        <taxon>Ecdysozoa</taxon>
        <taxon>Arthropoda</taxon>
        <taxon>Hexapoda</taxon>
        <taxon>Insecta</taxon>
        <taxon>Pterygota</taxon>
        <taxon>Neoptera</taxon>
        <taxon>Endopterygota</taxon>
        <taxon>Coleoptera</taxon>
        <taxon>Polyphaga</taxon>
        <taxon>Cucujiformia</taxon>
        <taxon>Chrysomeloidea</taxon>
        <taxon>Chrysomelidae</taxon>
        <taxon>Bruchinae</taxon>
        <taxon>Bruchini</taxon>
        <taxon>Callosobruchus</taxon>
    </lineage>
</organism>
<keyword evidence="2" id="KW-1185">Reference proteome</keyword>
<name>A0A653C0U7_CALMS</name>
<dbReference type="AlphaFoldDB" id="A0A653C0U7"/>
<sequence length="54" mass="6344">SCAHTDFERPVKYRPIFYRYYFTVGVCAKSHSIQWFTIGIWTAGIEPTVQNRCV</sequence>
<proteinExistence type="predicted"/>
<dbReference type="EMBL" id="CAACVG010006747">
    <property type="protein sequence ID" value="VEN41405.1"/>
    <property type="molecule type" value="Genomic_DNA"/>
</dbReference>
<evidence type="ECO:0000313" key="2">
    <source>
        <dbReference type="Proteomes" id="UP000410492"/>
    </source>
</evidence>
<accession>A0A653C0U7</accession>
<feature type="non-terminal residue" evidence="1">
    <location>
        <position position="1"/>
    </location>
</feature>
<protein>
    <submittedName>
        <fullName evidence="1">Uncharacterized protein</fullName>
    </submittedName>
</protein>
<gene>
    <name evidence="1" type="ORF">CALMAC_LOCUS5239</name>
</gene>
<dbReference type="OrthoDB" id="6674404at2759"/>
<reference evidence="1 2" key="1">
    <citation type="submission" date="2019-01" db="EMBL/GenBank/DDBJ databases">
        <authorList>
            <person name="Sayadi A."/>
        </authorList>
    </citation>
    <scope>NUCLEOTIDE SEQUENCE [LARGE SCALE GENOMIC DNA]</scope>
</reference>